<evidence type="ECO:0000259" key="3">
    <source>
        <dbReference type="Pfam" id="PF00155"/>
    </source>
</evidence>
<dbReference type="InterPro" id="IPR015421">
    <property type="entry name" value="PyrdxlP-dep_Trfase_major"/>
</dbReference>
<comment type="cofactor">
    <cofactor evidence="1">
        <name>pyridoxal 5'-phosphate</name>
        <dbReference type="ChEBI" id="CHEBI:597326"/>
    </cofactor>
</comment>
<dbReference type="SUPFAM" id="SSF53383">
    <property type="entry name" value="PLP-dependent transferases"/>
    <property type="match status" value="1"/>
</dbReference>
<protein>
    <submittedName>
        <fullName evidence="4">8-amino-7-oxononanoate synthase</fullName>
        <ecNumber evidence="4">2.3.1.47</ecNumber>
    </submittedName>
</protein>
<dbReference type="Gene3D" id="3.40.640.10">
    <property type="entry name" value="Type I PLP-dependent aspartate aminotransferase-like (Major domain)"/>
    <property type="match status" value="1"/>
</dbReference>
<reference evidence="4 5" key="1">
    <citation type="submission" date="2016-06" db="EMBL/GenBank/DDBJ databases">
        <title>Draft genome sequence of Flavobacterium succinicans strain DD5b.</title>
        <authorList>
            <person name="Poehlein A."/>
            <person name="Daniel R."/>
            <person name="Simeonova D.D."/>
        </authorList>
    </citation>
    <scope>NUCLEOTIDE SEQUENCE [LARGE SCALE GENOMIC DNA]</scope>
    <source>
        <strain evidence="4 5">DD5b</strain>
    </source>
</reference>
<accession>A0A199XUV5</accession>
<dbReference type="GO" id="GO:0030170">
    <property type="term" value="F:pyridoxal phosphate binding"/>
    <property type="evidence" value="ECO:0007669"/>
    <property type="project" value="InterPro"/>
</dbReference>
<proteinExistence type="predicted"/>
<feature type="domain" description="Aminotransferase class I/classII large" evidence="3">
    <location>
        <begin position="157"/>
        <end position="338"/>
    </location>
</feature>
<evidence type="ECO:0000313" key="4">
    <source>
        <dbReference type="EMBL" id="OAZ05430.1"/>
    </source>
</evidence>
<name>A0A199XUV5_9FLAO</name>
<comment type="caution">
    <text evidence="4">The sequence shown here is derived from an EMBL/GenBank/DDBJ whole genome shotgun (WGS) entry which is preliminary data.</text>
</comment>
<dbReference type="PANTHER" id="PTHR13693">
    <property type="entry name" value="CLASS II AMINOTRANSFERASE/8-AMINO-7-OXONONANOATE SYNTHASE"/>
    <property type="match status" value="1"/>
</dbReference>
<dbReference type="EMBL" id="JMTM01000006">
    <property type="protein sequence ID" value="OAZ05430.1"/>
    <property type="molecule type" value="Genomic_DNA"/>
</dbReference>
<dbReference type="Gene3D" id="3.90.1150.10">
    <property type="entry name" value="Aspartate Aminotransferase, domain 1"/>
    <property type="match status" value="1"/>
</dbReference>
<sequence>MKVNQFPNRVIEINQETFLYFGGTAYLGLPTLPEFQEIIFKNIQRWGTAYGSSRNANVQLSAYETGETFLANFIQSEAVLTASSGMLAGKITIDFLSTSTDVFYHFPNSHPAIQRKDSLPLFINNQLNPRILDAKKEKITLLTDAVPSLETQPINLKILDSIPSHKEITLVIDESHSIGILGKNGSGIYSSIPNPNIKRKILVASLGKAFGLTGGVTASDSNFIQQIKNYDTFVAAAGMNPAYVQTLAETGHLVQKQRQKLQDNLNYLTQHLQPNPKINFTANYPSIYLDWNKSYDILLQNKIVITHFDYPSDQKTLNRIVISANHQKEDLDQLVQVLNSFS</sequence>
<evidence type="ECO:0000256" key="1">
    <source>
        <dbReference type="ARBA" id="ARBA00001933"/>
    </source>
</evidence>
<keyword evidence="4" id="KW-0012">Acyltransferase</keyword>
<keyword evidence="2 4" id="KW-0808">Transferase</keyword>
<dbReference type="RefSeq" id="WP_064714034.1">
    <property type="nucleotide sequence ID" value="NZ_JMTM01000006.1"/>
</dbReference>
<dbReference type="OrthoDB" id="846426at2"/>
<organism evidence="4 5">
    <name type="scientific">Flavobacterium succinicans</name>
    <dbReference type="NCBI Taxonomy" id="29536"/>
    <lineage>
        <taxon>Bacteria</taxon>
        <taxon>Pseudomonadati</taxon>
        <taxon>Bacteroidota</taxon>
        <taxon>Flavobacteriia</taxon>
        <taxon>Flavobacteriales</taxon>
        <taxon>Flavobacteriaceae</taxon>
        <taxon>Flavobacterium</taxon>
    </lineage>
</organism>
<dbReference type="Proteomes" id="UP000093807">
    <property type="component" value="Unassembled WGS sequence"/>
</dbReference>
<dbReference type="InterPro" id="IPR015422">
    <property type="entry name" value="PyrdxlP-dep_Trfase_small"/>
</dbReference>
<dbReference type="PANTHER" id="PTHR13693:SF3">
    <property type="entry name" value="LD36009P"/>
    <property type="match status" value="1"/>
</dbReference>
<gene>
    <name evidence="4" type="primary">bioF_1</name>
    <name evidence="4" type="ORF">FLB_01240</name>
</gene>
<dbReference type="InterPro" id="IPR050087">
    <property type="entry name" value="AON_synthase_class-II"/>
</dbReference>
<dbReference type="AlphaFoldDB" id="A0A199XUV5"/>
<dbReference type="GO" id="GO:0008710">
    <property type="term" value="F:8-amino-7-oxononanoate synthase activity"/>
    <property type="evidence" value="ECO:0007669"/>
    <property type="project" value="UniProtKB-EC"/>
</dbReference>
<dbReference type="InterPro" id="IPR004839">
    <property type="entry name" value="Aminotransferase_I/II_large"/>
</dbReference>
<evidence type="ECO:0000256" key="2">
    <source>
        <dbReference type="ARBA" id="ARBA00022679"/>
    </source>
</evidence>
<dbReference type="InterPro" id="IPR015424">
    <property type="entry name" value="PyrdxlP-dep_Trfase"/>
</dbReference>
<keyword evidence="5" id="KW-1185">Reference proteome</keyword>
<evidence type="ECO:0000313" key="5">
    <source>
        <dbReference type="Proteomes" id="UP000093807"/>
    </source>
</evidence>
<dbReference type="PATRIC" id="fig|29536.5.peg.128"/>
<dbReference type="EC" id="2.3.1.47" evidence="4"/>
<dbReference type="Pfam" id="PF00155">
    <property type="entry name" value="Aminotran_1_2"/>
    <property type="match status" value="1"/>
</dbReference>